<feature type="region of interest" description="Disordered" evidence="1">
    <location>
        <begin position="436"/>
        <end position="561"/>
    </location>
</feature>
<feature type="compositionally biased region" description="Basic and acidic residues" evidence="1">
    <location>
        <begin position="650"/>
        <end position="688"/>
    </location>
</feature>
<evidence type="ECO:0000313" key="3">
    <source>
        <dbReference type="Proteomes" id="UP001302367"/>
    </source>
</evidence>
<dbReference type="Proteomes" id="UP001302367">
    <property type="component" value="Chromosome 6"/>
</dbReference>
<organism evidence="2 3">
    <name type="scientific">Cercospora beticola</name>
    <name type="common">Sugarbeet leaf spot fungus</name>
    <dbReference type="NCBI Taxonomy" id="122368"/>
    <lineage>
        <taxon>Eukaryota</taxon>
        <taxon>Fungi</taxon>
        <taxon>Dikarya</taxon>
        <taxon>Ascomycota</taxon>
        <taxon>Pezizomycotina</taxon>
        <taxon>Dothideomycetes</taxon>
        <taxon>Dothideomycetidae</taxon>
        <taxon>Mycosphaerellales</taxon>
        <taxon>Mycosphaerellaceae</taxon>
        <taxon>Cercospora</taxon>
    </lineage>
</organism>
<feature type="compositionally biased region" description="Polar residues" evidence="1">
    <location>
        <begin position="190"/>
        <end position="259"/>
    </location>
</feature>
<accession>A0ABZ0NZK2</accession>
<dbReference type="EMBL" id="CP134189">
    <property type="protein sequence ID" value="WPB05037.1"/>
    <property type="molecule type" value="Genomic_DNA"/>
</dbReference>
<name>A0ABZ0NZK2_CERBT</name>
<feature type="compositionally biased region" description="Low complexity" evidence="1">
    <location>
        <begin position="545"/>
        <end position="555"/>
    </location>
</feature>
<feature type="compositionally biased region" description="Low complexity" evidence="1">
    <location>
        <begin position="291"/>
        <end position="305"/>
    </location>
</feature>
<feature type="compositionally biased region" description="Polar residues" evidence="1">
    <location>
        <begin position="612"/>
        <end position="636"/>
    </location>
</feature>
<feature type="compositionally biased region" description="Pro residues" evidence="1">
    <location>
        <begin position="49"/>
        <end position="63"/>
    </location>
</feature>
<feature type="compositionally biased region" description="Basic and acidic residues" evidence="1">
    <location>
        <begin position="30"/>
        <end position="44"/>
    </location>
</feature>
<keyword evidence="3" id="KW-1185">Reference proteome</keyword>
<feature type="region of interest" description="Disordered" evidence="1">
    <location>
        <begin position="27"/>
        <end position="63"/>
    </location>
</feature>
<feature type="region of interest" description="Disordered" evidence="1">
    <location>
        <begin position="575"/>
        <end position="793"/>
    </location>
</feature>
<feature type="compositionally biased region" description="Basic and acidic residues" evidence="1">
    <location>
        <begin position="474"/>
        <end position="484"/>
    </location>
</feature>
<evidence type="ECO:0000256" key="1">
    <source>
        <dbReference type="SAM" id="MobiDB-lite"/>
    </source>
</evidence>
<proteinExistence type="predicted"/>
<feature type="compositionally biased region" description="Polar residues" evidence="1">
    <location>
        <begin position="491"/>
        <end position="514"/>
    </location>
</feature>
<feature type="region of interest" description="Disordered" evidence="1">
    <location>
        <begin position="114"/>
        <end position="137"/>
    </location>
</feature>
<feature type="compositionally biased region" description="Basic and acidic residues" evidence="1">
    <location>
        <begin position="337"/>
        <end position="348"/>
    </location>
</feature>
<feature type="compositionally biased region" description="Low complexity" evidence="1">
    <location>
        <begin position="374"/>
        <end position="390"/>
    </location>
</feature>
<evidence type="ECO:0000313" key="2">
    <source>
        <dbReference type="EMBL" id="WPB05037.1"/>
    </source>
</evidence>
<feature type="compositionally biased region" description="Polar residues" evidence="1">
    <location>
        <begin position="709"/>
        <end position="721"/>
    </location>
</feature>
<feature type="compositionally biased region" description="Polar residues" evidence="1">
    <location>
        <begin position="591"/>
        <end position="600"/>
    </location>
</feature>
<reference evidence="2 3" key="1">
    <citation type="submission" date="2023-09" db="EMBL/GenBank/DDBJ databases">
        <title>Complete-Gapless Cercospora beticola genome.</title>
        <authorList>
            <person name="Wyatt N.A."/>
            <person name="Spanner R.E."/>
            <person name="Bolton M.D."/>
        </authorList>
    </citation>
    <scope>NUCLEOTIDE SEQUENCE [LARGE SCALE GENOMIC DNA]</scope>
    <source>
        <strain evidence="2">Cb09-40</strain>
    </source>
</reference>
<feature type="region of interest" description="Disordered" evidence="1">
    <location>
        <begin position="173"/>
        <end position="392"/>
    </location>
</feature>
<feature type="compositionally biased region" description="Polar residues" evidence="1">
    <location>
        <begin position="734"/>
        <end position="746"/>
    </location>
</feature>
<dbReference type="GeneID" id="35432268"/>
<sequence>MASKMKRKFSFDIPRLKIGHLGIIGHNASHRTDRNEHRDWKDHYASPPESRPPTPKSVRPPMPNDIEAELRAACTYVITHPKPSHEVWGGEAAKPALDYAAIKAGPVAEAVHPARTSSMRHRHERSQEPPHSSRYAYKPNVATEDLFNGESHGSKHVQRNARSRADMLMAGDAVKNMPSRMRPRVEPSETSHPPASNTEKSKPLQRSDSVGTSGSTPHTDSTDYPWSASTGLTSAVNTPARSKRTSGQAIPPTSESGSAPQADFSNGDWLRAELEKHKKVMEERERAKTIDPSNQSDNTSTTQTPVLPAPYSHVPARKPVPARSASRPGDQNQTRPGSKDQHDAERGRPFAVRTDSRQPQIDIDTDSRGRMPVRSNSRLGRASRAASRAATDVKGVTQDLFAHVRRHESNRATADPIERPPSRAREIAHGMKEYFRPGTASGFRSGRPSGEYTRGHVRNQSIGSMQTSTSETRTSSDRAADWKKWHPPTKAFTNVTQADSSRPASGTPAKTQVDLNRELPPLPGLDSWKDEEPATVHQGTKAEPSSHLKLPSSPSFVGGLTPAYHGLRRVLSRASLKSPASPVFPHKDDQVSSNSSQSRKTYGDSDGPRPNTRATYGNSATSSPMVEQFSQLSITKSTDRMSAHSSGQDSTREHTARADMPRSDSPQSKHESEQGQRVRKPHITDYRRAAGPPLSGSSRAWGRTGQRPAGTTASISSGHSRQNSDRSHAPSARSADQSRQDSTTEFGQEKKKHWWQAKEREKGQANWMDHVPHFGSRRGTGLDSVAGAHSARS</sequence>
<gene>
    <name evidence="2" type="ORF">RHO25_009685</name>
</gene>
<feature type="compositionally biased region" description="Basic and acidic residues" evidence="1">
    <location>
        <begin position="270"/>
        <end position="289"/>
    </location>
</feature>
<dbReference type="RefSeq" id="XP_065459275.1">
    <property type="nucleotide sequence ID" value="XM_065603203.1"/>
</dbReference>
<protein>
    <submittedName>
        <fullName evidence="2">Uncharacterized protein</fullName>
    </submittedName>
</protein>